<keyword evidence="3" id="KW-1185">Reference proteome</keyword>
<dbReference type="EMBL" id="SPHZ02000004">
    <property type="protein sequence ID" value="KAF0921435.1"/>
    <property type="molecule type" value="Genomic_DNA"/>
</dbReference>
<dbReference type="AlphaFoldDB" id="A0A6G1E8K4"/>
<evidence type="ECO:0000313" key="3">
    <source>
        <dbReference type="Proteomes" id="UP000479710"/>
    </source>
</evidence>
<gene>
    <name evidence="2" type="ORF">E2562_006998</name>
</gene>
<organism evidence="2 3">
    <name type="scientific">Oryza meyeriana var. granulata</name>
    <dbReference type="NCBI Taxonomy" id="110450"/>
    <lineage>
        <taxon>Eukaryota</taxon>
        <taxon>Viridiplantae</taxon>
        <taxon>Streptophyta</taxon>
        <taxon>Embryophyta</taxon>
        <taxon>Tracheophyta</taxon>
        <taxon>Spermatophyta</taxon>
        <taxon>Magnoliopsida</taxon>
        <taxon>Liliopsida</taxon>
        <taxon>Poales</taxon>
        <taxon>Poaceae</taxon>
        <taxon>BOP clade</taxon>
        <taxon>Oryzoideae</taxon>
        <taxon>Oryzeae</taxon>
        <taxon>Oryzinae</taxon>
        <taxon>Oryza</taxon>
        <taxon>Oryza meyeriana</taxon>
    </lineage>
</organism>
<protein>
    <submittedName>
        <fullName evidence="2">Uncharacterized protein</fullName>
    </submittedName>
</protein>
<evidence type="ECO:0000313" key="2">
    <source>
        <dbReference type="EMBL" id="KAF0921435.1"/>
    </source>
</evidence>
<proteinExistence type="predicted"/>
<keyword evidence="1" id="KW-1133">Transmembrane helix</keyword>
<evidence type="ECO:0000256" key="1">
    <source>
        <dbReference type="SAM" id="Phobius"/>
    </source>
</evidence>
<dbReference type="Proteomes" id="UP000479710">
    <property type="component" value="Unassembled WGS sequence"/>
</dbReference>
<comment type="caution">
    <text evidence="2">The sequence shown here is derived from an EMBL/GenBank/DDBJ whole genome shotgun (WGS) entry which is preliminary data.</text>
</comment>
<name>A0A6G1E8K4_9ORYZ</name>
<sequence>MKSNAELASFGATPAFAIEGALVLGPASSRWPATSRLECAMLAALVSMAMILAVKFLQWWFMLSLLPKAIAVALNVATMA</sequence>
<keyword evidence="1" id="KW-0812">Transmembrane</keyword>
<accession>A0A6G1E8K4</accession>
<reference evidence="2 3" key="1">
    <citation type="submission" date="2019-11" db="EMBL/GenBank/DDBJ databases">
        <title>Whole genome sequence of Oryza granulata.</title>
        <authorList>
            <person name="Li W."/>
        </authorList>
    </citation>
    <scope>NUCLEOTIDE SEQUENCE [LARGE SCALE GENOMIC DNA]</scope>
    <source>
        <strain evidence="3">cv. Menghai</strain>
        <tissue evidence="2">Leaf</tissue>
    </source>
</reference>
<keyword evidence="1" id="KW-0472">Membrane</keyword>
<feature type="transmembrane region" description="Helical" evidence="1">
    <location>
        <begin position="41"/>
        <end position="61"/>
    </location>
</feature>